<dbReference type="KEGG" id="panc:E2636_01665"/>
<dbReference type="SUPFAM" id="SSF55729">
    <property type="entry name" value="Acyl-CoA N-acyltransferases (Nat)"/>
    <property type="match status" value="1"/>
</dbReference>
<proteinExistence type="predicted"/>
<dbReference type="InterPro" id="IPR016181">
    <property type="entry name" value="Acyl_CoA_acyltransferase"/>
</dbReference>
<dbReference type="RefSeq" id="WP_134208412.1">
    <property type="nucleotide sequence ID" value="NZ_CP038015.1"/>
</dbReference>
<accession>A0A4P6ZU99</accession>
<dbReference type="AlphaFoldDB" id="A0A4P6ZU99"/>
<sequence>MIQFVGFDQQYLPAMAILLAKRHQVERSRYSFLPSRFEDSSETEILLRKEGEKPFVNGIVALRNDEVIGYMLYEFKEDAKKGRHIIIDYLGLAIAEDAHPRLVRLLYAEAGAEWIAGGYFQHIVYVPIGYDRHVYEWLEQGFRFEQKYAILDIQNYEPKAKEAEKSALRIRRLADSDTEILKRMSRWNSIHQASAPSWNPITKESLEDVKSGYAALAKDAEAIVMIGEQDSIPVGFHVYYEADSSVNMYTPERTVELPAASTNPQYRGRGVGKALADASHAQLQELGYDYSLADWHTPNHLASYFWPKLGYQTFMIRMVRTVDNRIAWAHGN</sequence>
<dbReference type="InterPro" id="IPR000182">
    <property type="entry name" value="GNAT_dom"/>
</dbReference>
<dbReference type="Proteomes" id="UP000294292">
    <property type="component" value="Chromosome"/>
</dbReference>
<dbReference type="PROSITE" id="PS51186">
    <property type="entry name" value="GNAT"/>
    <property type="match status" value="1"/>
</dbReference>
<reference evidence="2 3" key="1">
    <citation type="submission" date="2019-03" db="EMBL/GenBank/DDBJ databases">
        <title>Complete genome sequence of Paenisporosarcina antarctica CGMCC 1.6503T.</title>
        <authorList>
            <person name="Rong J.-C."/>
            <person name="Chi N.-Y."/>
            <person name="Zhang Q.-F."/>
        </authorList>
    </citation>
    <scope>NUCLEOTIDE SEQUENCE [LARGE SCALE GENOMIC DNA]</scope>
    <source>
        <strain evidence="2 3">CGMCC 1.6503</strain>
    </source>
</reference>
<evidence type="ECO:0000259" key="1">
    <source>
        <dbReference type="PROSITE" id="PS51186"/>
    </source>
</evidence>
<evidence type="ECO:0000313" key="3">
    <source>
        <dbReference type="Proteomes" id="UP000294292"/>
    </source>
</evidence>
<feature type="domain" description="N-acetyltransferase" evidence="1">
    <location>
        <begin position="168"/>
        <end position="323"/>
    </location>
</feature>
<dbReference type="Gene3D" id="3.40.630.30">
    <property type="match status" value="1"/>
</dbReference>
<dbReference type="EMBL" id="CP038015">
    <property type="protein sequence ID" value="QBP39942.1"/>
    <property type="molecule type" value="Genomic_DNA"/>
</dbReference>
<dbReference type="Pfam" id="PF00583">
    <property type="entry name" value="Acetyltransf_1"/>
    <property type="match status" value="1"/>
</dbReference>
<dbReference type="OrthoDB" id="3971434at2"/>
<gene>
    <name evidence="2" type="ORF">E2636_01665</name>
</gene>
<protein>
    <submittedName>
        <fullName evidence="2">GNAT family N-acetyltransferase</fullName>
    </submittedName>
</protein>
<dbReference type="CDD" id="cd04301">
    <property type="entry name" value="NAT_SF"/>
    <property type="match status" value="1"/>
</dbReference>
<name>A0A4P6ZU99_9BACL</name>
<dbReference type="GO" id="GO:0016747">
    <property type="term" value="F:acyltransferase activity, transferring groups other than amino-acyl groups"/>
    <property type="evidence" value="ECO:0007669"/>
    <property type="project" value="InterPro"/>
</dbReference>
<keyword evidence="2" id="KW-0808">Transferase</keyword>
<evidence type="ECO:0000313" key="2">
    <source>
        <dbReference type="EMBL" id="QBP39942.1"/>
    </source>
</evidence>
<organism evidence="2 3">
    <name type="scientific">Paenisporosarcina antarctica</name>
    <dbReference type="NCBI Taxonomy" id="417367"/>
    <lineage>
        <taxon>Bacteria</taxon>
        <taxon>Bacillati</taxon>
        <taxon>Bacillota</taxon>
        <taxon>Bacilli</taxon>
        <taxon>Bacillales</taxon>
        <taxon>Caryophanaceae</taxon>
        <taxon>Paenisporosarcina</taxon>
    </lineage>
</organism>
<keyword evidence="3" id="KW-1185">Reference proteome</keyword>